<dbReference type="Gene3D" id="2.60.120.10">
    <property type="entry name" value="Jelly Rolls"/>
    <property type="match status" value="1"/>
</dbReference>
<dbReference type="OrthoDB" id="6881322at2"/>
<dbReference type="EMBL" id="AYLO01000008">
    <property type="protein sequence ID" value="ESS73979.1"/>
    <property type="molecule type" value="Genomic_DNA"/>
</dbReference>
<dbReference type="Proteomes" id="UP000017842">
    <property type="component" value="Unassembled WGS sequence"/>
</dbReference>
<dbReference type="InterPro" id="IPR014710">
    <property type="entry name" value="RmlC-like_jellyroll"/>
</dbReference>
<dbReference type="Pfam" id="PF00027">
    <property type="entry name" value="cNMP_binding"/>
    <property type="match status" value="1"/>
</dbReference>
<dbReference type="eggNOG" id="COG0664">
    <property type="taxonomic scope" value="Bacteria"/>
</dbReference>
<dbReference type="RefSeq" id="WP_023493214.1">
    <property type="nucleotide sequence ID" value="NZ_AYLO01000008.1"/>
</dbReference>
<dbReference type="SUPFAM" id="SSF51206">
    <property type="entry name" value="cAMP-binding domain-like"/>
    <property type="match status" value="1"/>
</dbReference>
<comment type="caution">
    <text evidence="2">The sequence shown here is derived from an EMBL/GenBank/DDBJ whole genome shotgun (WGS) entry which is preliminary data.</text>
</comment>
<keyword evidence="3" id="KW-1185">Reference proteome</keyword>
<reference evidence="2 3" key="1">
    <citation type="journal article" date="2013" name="Genome Announc.">
        <title>Draft Genome Sequence of the Methanotrophic Gammaproteobacterium Methyloglobulus morosus DSM 22980 Strain KoM1.</title>
        <authorList>
            <person name="Poehlein A."/>
            <person name="Deutzmann J.S."/>
            <person name="Daniel R."/>
            <person name="Simeonova D.D."/>
        </authorList>
    </citation>
    <scope>NUCLEOTIDE SEQUENCE [LARGE SCALE GENOMIC DNA]</scope>
    <source>
        <strain evidence="2 3">KoM1</strain>
    </source>
</reference>
<accession>V5C1J3</accession>
<evidence type="ECO:0000259" key="1">
    <source>
        <dbReference type="PROSITE" id="PS50042"/>
    </source>
</evidence>
<gene>
    <name evidence="2" type="ORF">MGMO_8c01180</name>
</gene>
<dbReference type="CDD" id="cd00038">
    <property type="entry name" value="CAP_ED"/>
    <property type="match status" value="1"/>
</dbReference>
<dbReference type="InterPro" id="IPR018490">
    <property type="entry name" value="cNMP-bd_dom_sf"/>
</dbReference>
<dbReference type="PROSITE" id="PS50042">
    <property type="entry name" value="CNMP_BINDING_3"/>
    <property type="match status" value="1"/>
</dbReference>
<feature type="domain" description="Cyclic nucleotide-binding" evidence="1">
    <location>
        <begin position="36"/>
        <end position="159"/>
    </location>
</feature>
<evidence type="ECO:0000313" key="2">
    <source>
        <dbReference type="EMBL" id="ESS73979.1"/>
    </source>
</evidence>
<dbReference type="InterPro" id="IPR000595">
    <property type="entry name" value="cNMP-bd_dom"/>
</dbReference>
<evidence type="ECO:0000313" key="3">
    <source>
        <dbReference type="Proteomes" id="UP000017842"/>
    </source>
</evidence>
<proteinExistence type="predicted"/>
<sequence length="161" mass="17662">MNIIDAIDNQSAIRNPSNIFLKKADDLDLRAKNIPFLSNIPENALANLMGKAKTLSYTKKATIGSAYIGNRANSLLIIFSGKVRVVSRHDGNNKVAMIHVREPQSGVGKIALVTEEMRSSSLITLETTVFAAILKCDFVNWLINYPDVDFALLSVLAEKLS</sequence>
<dbReference type="AlphaFoldDB" id="V5C1J3"/>
<dbReference type="STRING" id="1116472.MGMO_8c01180"/>
<organism evidence="2 3">
    <name type="scientific">Methyloglobulus morosus KoM1</name>
    <dbReference type="NCBI Taxonomy" id="1116472"/>
    <lineage>
        <taxon>Bacteria</taxon>
        <taxon>Pseudomonadati</taxon>
        <taxon>Pseudomonadota</taxon>
        <taxon>Gammaproteobacteria</taxon>
        <taxon>Methylococcales</taxon>
        <taxon>Methylococcaceae</taxon>
        <taxon>Methyloglobulus</taxon>
    </lineage>
</organism>
<protein>
    <submittedName>
        <fullName evidence="2">Cyclic nucleotide-binding domain-containing protein</fullName>
    </submittedName>
</protein>
<name>V5C1J3_9GAMM</name>